<evidence type="ECO:0000256" key="5">
    <source>
        <dbReference type="ARBA" id="ARBA00023136"/>
    </source>
</evidence>
<organism evidence="9 10">
    <name type="scientific">Sphaerosporella brunnea</name>
    <dbReference type="NCBI Taxonomy" id="1250544"/>
    <lineage>
        <taxon>Eukaryota</taxon>
        <taxon>Fungi</taxon>
        <taxon>Dikarya</taxon>
        <taxon>Ascomycota</taxon>
        <taxon>Pezizomycotina</taxon>
        <taxon>Pezizomycetes</taxon>
        <taxon>Pezizales</taxon>
        <taxon>Pyronemataceae</taxon>
        <taxon>Sphaerosporella</taxon>
    </lineage>
</organism>
<feature type="region of interest" description="Disordered" evidence="7">
    <location>
        <begin position="134"/>
        <end position="189"/>
    </location>
</feature>
<dbReference type="Proteomes" id="UP000326924">
    <property type="component" value="Unassembled WGS sequence"/>
</dbReference>
<dbReference type="GO" id="GO:0000045">
    <property type="term" value="P:autophagosome assembly"/>
    <property type="evidence" value="ECO:0007669"/>
    <property type="project" value="TreeGrafter"/>
</dbReference>
<dbReference type="GO" id="GO:1990316">
    <property type="term" value="C:Atg1/ULK1 kinase complex"/>
    <property type="evidence" value="ECO:0007669"/>
    <property type="project" value="TreeGrafter"/>
</dbReference>
<feature type="domain" description="Autophagy protein ATG17-like" evidence="8">
    <location>
        <begin position="40"/>
        <end position="448"/>
    </location>
</feature>
<dbReference type="InterPro" id="IPR045326">
    <property type="entry name" value="ATG17-like_dom"/>
</dbReference>
<dbReference type="GO" id="GO:0034045">
    <property type="term" value="C:phagophore assembly site membrane"/>
    <property type="evidence" value="ECO:0007669"/>
    <property type="project" value="UniProtKB-SubCell"/>
</dbReference>
<evidence type="ECO:0000256" key="7">
    <source>
        <dbReference type="SAM" id="MobiDB-lite"/>
    </source>
</evidence>
<dbReference type="PANTHER" id="PTHR28005">
    <property type="entry name" value="AUTOPHAGY-RELATED PROTEIN 17"/>
    <property type="match status" value="1"/>
</dbReference>
<name>A0A5J5EW45_9PEZI</name>
<dbReference type="InParanoid" id="A0A5J5EW45"/>
<feature type="compositionally biased region" description="Low complexity" evidence="7">
    <location>
        <begin position="178"/>
        <end position="187"/>
    </location>
</feature>
<dbReference type="Pfam" id="PF04108">
    <property type="entry name" value="ATG17_like"/>
    <property type="match status" value="1"/>
</dbReference>
<dbReference type="PANTHER" id="PTHR28005:SF1">
    <property type="entry name" value="AUTOPHAGY-RELATED PROTEIN 17"/>
    <property type="match status" value="1"/>
</dbReference>
<dbReference type="GO" id="GO:0030295">
    <property type="term" value="F:protein kinase activator activity"/>
    <property type="evidence" value="ECO:0007669"/>
    <property type="project" value="TreeGrafter"/>
</dbReference>
<accession>A0A5J5EW45</accession>
<evidence type="ECO:0000259" key="8">
    <source>
        <dbReference type="Pfam" id="PF04108"/>
    </source>
</evidence>
<evidence type="ECO:0000256" key="2">
    <source>
        <dbReference type="ARBA" id="ARBA00013806"/>
    </source>
</evidence>
<evidence type="ECO:0000256" key="3">
    <source>
        <dbReference type="ARBA" id="ARBA00022490"/>
    </source>
</evidence>
<evidence type="ECO:0000256" key="6">
    <source>
        <dbReference type="RuleBase" id="RU368080"/>
    </source>
</evidence>
<gene>
    <name evidence="9" type="ORF">FN846DRAFT_34829</name>
</gene>
<keyword evidence="10" id="KW-1185">Reference proteome</keyword>
<keyword evidence="4 6" id="KW-0072">Autophagy</keyword>
<dbReference type="EMBL" id="VXIS01000109">
    <property type="protein sequence ID" value="KAA8904403.1"/>
    <property type="molecule type" value="Genomic_DNA"/>
</dbReference>
<dbReference type="GO" id="GO:0060090">
    <property type="term" value="F:molecular adaptor activity"/>
    <property type="evidence" value="ECO:0007669"/>
    <property type="project" value="TreeGrafter"/>
</dbReference>
<evidence type="ECO:0000256" key="4">
    <source>
        <dbReference type="ARBA" id="ARBA00023006"/>
    </source>
</evidence>
<sequence length="498" mass="56014">MSPPRAATPQTFEQQYPTSAHILEFSTEDLTNWFLNAKRSLSSITLCTRAHQLVDNARQALQEASIVSARCVFLRTSLQDQLKIADQVNRMVHTTKDAARTEFEKTLIDLDAADTRLNQTLALLRNSVVDPAFTASEPEGRPLLGRSKRKHRQQPYNNALHGEEANYGGGGESDYDGSESSTSTTRMRTLHDFVEDEGIEDLKTRLRHSIDYVQESHDALSSSINMFDESLLSLSSSLKSLADPTPHLEPLHAPLHALEEHTEAMASLLESLTQHYDRCSEALRAAESGTPVDPDLVAVLRRDAPEVDDVVSEIKERLAEMETIYTNISSAIDDVRLLERDTIAVFAAFDEFQTELGICMDGLKEFEARQAELKDDMQQRLEELWRLGEFYEGFVSAYDAMIIEVGRRKGVAVHMDAVVKEAQKKLKAIYEEDLQCREAFKEDYGEFLPADLWQGVNDPPVRWVMEQDLQGGSVLPKLGKDVIERAVRKRIPLPPGKV</sequence>
<dbReference type="InterPro" id="IPR007240">
    <property type="entry name" value="Atg17"/>
</dbReference>
<evidence type="ECO:0000256" key="1">
    <source>
        <dbReference type="ARBA" id="ARBA00006259"/>
    </source>
</evidence>
<evidence type="ECO:0000313" key="9">
    <source>
        <dbReference type="EMBL" id="KAA8904403.1"/>
    </source>
</evidence>
<reference evidence="9 10" key="1">
    <citation type="submission" date="2019-09" db="EMBL/GenBank/DDBJ databases">
        <title>Draft genome of the ectomycorrhizal ascomycete Sphaerosporella brunnea.</title>
        <authorList>
            <consortium name="DOE Joint Genome Institute"/>
            <person name="Benucci G.M."/>
            <person name="Marozzi G."/>
            <person name="Antonielli L."/>
            <person name="Sanchez S."/>
            <person name="Marco P."/>
            <person name="Wang X."/>
            <person name="Falini L.B."/>
            <person name="Barry K."/>
            <person name="Haridas S."/>
            <person name="Lipzen A."/>
            <person name="Labutti K."/>
            <person name="Grigoriev I.V."/>
            <person name="Murat C."/>
            <person name="Martin F."/>
            <person name="Albertini E."/>
            <person name="Donnini D."/>
            <person name="Bonito G."/>
        </authorList>
    </citation>
    <scope>NUCLEOTIDE SEQUENCE [LARGE SCALE GENOMIC DNA]</scope>
    <source>
        <strain evidence="9 10">Sb_GMNB300</strain>
    </source>
</reference>
<keyword evidence="5" id="KW-0472">Membrane</keyword>
<comment type="subcellular location">
    <subcellularLocation>
        <location evidence="6">Cytoplasm</location>
    </subcellularLocation>
    <subcellularLocation>
        <location evidence="6">Preautophagosomal structure membrane</location>
        <topology evidence="6">Peripheral membrane protein</topology>
    </subcellularLocation>
</comment>
<protein>
    <recommendedName>
        <fullName evidence="2 6">Autophagy-related protein 17</fullName>
    </recommendedName>
</protein>
<proteinExistence type="inferred from homology"/>
<dbReference type="GO" id="GO:0034727">
    <property type="term" value="P:piecemeal microautophagy of the nucleus"/>
    <property type="evidence" value="ECO:0007669"/>
    <property type="project" value="TreeGrafter"/>
</dbReference>
<comment type="function">
    <text evidence="6">Autophagy-specific protein that functions in response to autophagy-inducing signals as a scaffold to recruit other ATG proteins to organize preautophagosomal structure (PAS) formation. Modulates the timing and magnitude of the autophagy response, such as the size of the sequestering vesicles. Plays particularly a role in pexophagy and nucleophagy.</text>
</comment>
<dbReference type="AlphaFoldDB" id="A0A5J5EW45"/>
<dbReference type="GO" id="GO:0000422">
    <property type="term" value="P:autophagy of mitochondrion"/>
    <property type="evidence" value="ECO:0007669"/>
    <property type="project" value="TreeGrafter"/>
</dbReference>
<dbReference type="OrthoDB" id="1937984at2759"/>
<keyword evidence="3 6" id="KW-0963">Cytoplasm</keyword>
<comment type="similarity">
    <text evidence="1 6">Belongs to the ATG17 family.</text>
</comment>
<evidence type="ECO:0000313" key="10">
    <source>
        <dbReference type="Proteomes" id="UP000326924"/>
    </source>
</evidence>
<comment type="caution">
    <text evidence="9">The sequence shown here is derived from an EMBL/GenBank/DDBJ whole genome shotgun (WGS) entry which is preliminary data.</text>
</comment>